<comment type="caution">
    <text evidence="1">The sequence shown here is derived from an EMBL/GenBank/DDBJ whole genome shotgun (WGS) entry which is preliminary data.</text>
</comment>
<reference evidence="1" key="1">
    <citation type="submission" date="2022-06" db="EMBL/GenBank/DDBJ databases">
        <title>Phylogenomic reconstructions and comparative analyses of Kickxellomycotina fungi.</title>
        <authorList>
            <person name="Reynolds N.K."/>
            <person name="Stajich J.E."/>
            <person name="Barry K."/>
            <person name="Grigoriev I.V."/>
            <person name="Crous P."/>
            <person name="Smith M.E."/>
        </authorList>
    </citation>
    <scope>NUCLEOTIDE SEQUENCE</scope>
    <source>
        <strain evidence="1">RSA 2271</strain>
    </source>
</reference>
<organism evidence="1 2">
    <name type="scientific">Spiromyces aspiralis</name>
    <dbReference type="NCBI Taxonomy" id="68401"/>
    <lineage>
        <taxon>Eukaryota</taxon>
        <taxon>Fungi</taxon>
        <taxon>Fungi incertae sedis</taxon>
        <taxon>Zoopagomycota</taxon>
        <taxon>Kickxellomycotina</taxon>
        <taxon>Kickxellomycetes</taxon>
        <taxon>Kickxellales</taxon>
        <taxon>Kickxellaceae</taxon>
        <taxon>Spiromyces</taxon>
    </lineage>
</organism>
<keyword evidence="2" id="KW-1185">Reference proteome</keyword>
<proteinExistence type="predicted"/>
<evidence type="ECO:0000313" key="1">
    <source>
        <dbReference type="EMBL" id="KAJ1678701.1"/>
    </source>
</evidence>
<accession>A0ACC1HTN6</accession>
<evidence type="ECO:0000313" key="2">
    <source>
        <dbReference type="Proteomes" id="UP001145114"/>
    </source>
</evidence>
<dbReference type="EMBL" id="JAMZIH010000926">
    <property type="protein sequence ID" value="KAJ1678701.1"/>
    <property type="molecule type" value="Genomic_DNA"/>
</dbReference>
<gene>
    <name evidence="1" type="primary">ERV46</name>
    <name evidence="1" type="ORF">EV182_003521</name>
</gene>
<dbReference type="Proteomes" id="UP001145114">
    <property type="component" value="Unassembled WGS sequence"/>
</dbReference>
<protein>
    <submittedName>
        <fullName evidence="1">ER-derived vesicles protein erv46</fullName>
    </submittedName>
</protein>
<name>A0ACC1HTN6_9FUNG</name>
<sequence>MAKRGSLASRFKTFDAYAKATDDVSIRTVSGALITLISGFIIVLLVFNEYTEYRKVESKAELVVDKTLDEKMPINLDITFHNAPCVLLGLDMVNSLGEHEVNAFHHITKTRLGKDVPANYCGDCYGGIPPKSGCCNTCEDVHQAYLRKGWAFTDPDDIEQCKREHYIENIQGQAGEGCRLKGMLNVNKVAGNFHIMAGDTVKHANGHLHALYNYMPQNFDLSHTIHRLSFGVEFEGQDNPLDGRSKNATSRGANFQYFVKVVSSEVRYLNGKTLLSNQYSVTELDRDTEEGNVHGHSNMLPTFKVAYDISPMKIIYTEHKRSLGSFLTSTCAIVGGIFTVAGIIDSFVFRTKQAIYKKHQLGKLE</sequence>